<keyword evidence="8" id="KW-1185">Reference proteome</keyword>
<organism evidence="7 8">
    <name type="scientific">Eragrostis curvula</name>
    <name type="common">weeping love grass</name>
    <dbReference type="NCBI Taxonomy" id="38414"/>
    <lineage>
        <taxon>Eukaryota</taxon>
        <taxon>Viridiplantae</taxon>
        <taxon>Streptophyta</taxon>
        <taxon>Embryophyta</taxon>
        <taxon>Tracheophyta</taxon>
        <taxon>Spermatophyta</taxon>
        <taxon>Magnoliopsida</taxon>
        <taxon>Liliopsida</taxon>
        <taxon>Poales</taxon>
        <taxon>Poaceae</taxon>
        <taxon>PACMAD clade</taxon>
        <taxon>Chloridoideae</taxon>
        <taxon>Eragrostideae</taxon>
        <taxon>Eragrostidinae</taxon>
        <taxon>Eragrostis</taxon>
    </lineage>
</organism>
<evidence type="ECO:0000313" key="8">
    <source>
        <dbReference type="Proteomes" id="UP000324897"/>
    </source>
</evidence>
<sequence length="401" mass="43988">MVGEGSAKRRKRRRDEESDGEVFVEEKDEEVEGQSAGEDADGEEFIEESEDEGEEEISEEELLSEEEEEEGQSDGEDYESSGGGREEEDESEESASGGAGVNDEGSPDPITPPPPHARRRHGEHYAILQALSFKFKFWEDKIREKCKRGHVVCSACCDKLKATGKCHVCGVSTRGYSRCHAMEHLVVSICIPCPNAIHGCGAKPAYHNRDSHSRLCPHAPCRCPGASCGFIGSTAALLDHFATVHSWPCTVKAMPGEAFSIRLHDGFNFLRVDRAAVRDDQDAISSTPLIFLLNVTQERLGRAISMVRVDPHAVATSSKDNCGDDRPALLTSQCELIFSNYDHSNNGALCRRYYQSSEFQVACTDLSNGLPNPDLGFQLVVPNSVLGDKEGIQVKARIIIN</sequence>
<dbReference type="Gene3D" id="3.30.40.10">
    <property type="entry name" value="Zinc/RING finger domain, C3HC4 (zinc finger)"/>
    <property type="match status" value="1"/>
</dbReference>
<dbReference type="OrthoDB" id="4788989at2759"/>
<dbReference type="Proteomes" id="UP000324897">
    <property type="component" value="Chromosome 7"/>
</dbReference>
<proteinExistence type="predicted"/>
<dbReference type="Pfam" id="PF21361">
    <property type="entry name" value="Sina_ZnF"/>
    <property type="match status" value="1"/>
</dbReference>
<keyword evidence="1" id="KW-0479">Metal-binding</keyword>
<evidence type="ECO:0000256" key="5">
    <source>
        <dbReference type="SAM" id="MobiDB-lite"/>
    </source>
</evidence>
<feature type="non-terminal residue" evidence="7">
    <location>
        <position position="1"/>
    </location>
</feature>
<evidence type="ECO:0000256" key="3">
    <source>
        <dbReference type="ARBA" id="ARBA00022833"/>
    </source>
</evidence>
<dbReference type="InterPro" id="IPR052088">
    <property type="entry name" value="E3_ubiquitin-ligase_SINA"/>
</dbReference>
<feature type="domain" description="SIAH-type" evidence="6">
    <location>
        <begin position="188"/>
        <end position="246"/>
    </location>
</feature>
<dbReference type="SUPFAM" id="SSF49599">
    <property type="entry name" value="TRAF domain-like"/>
    <property type="match status" value="1"/>
</dbReference>
<evidence type="ECO:0000256" key="2">
    <source>
        <dbReference type="ARBA" id="ARBA00022771"/>
    </source>
</evidence>
<keyword evidence="3" id="KW-0862">Zinc</keyword>
<dbReference type="EMBL" id="RWGY01000029">
    <property type="protein sequence ID" value="TVU17660.1"/>
    <property type="molecule type" value="Genomic_DNA"/>
</dbReference>
<reference evidence="7 8" key="1">
    <citation type="journal article" date="2019" name="Sci. Rep.">
        <title>A high-quality genome of Eragrostis curvula grass provides insights into Poaceae evolution and supports new strategies to enhance forage quality.</title>
        <authorList>
            <person name="Carballo J."/>
            <person name="Santos B.A.C.M."/>
            <person name="Zappacosta D."/>
            <person name="Garbus I."/>
            <person name="Selva J.P."/>
            <person name="Gallo C.A."/>
            <person name="Diaz A."/>
            <person name="Albertini E."/>
            <person name="Caccamo M."/>
            <person name="Echenique V."/>
        </authorList>
    </citation>
    <scope>NUCLEOTIDE SEQUENCE [LARGE SCALE GENOMIC DNA]</scope>
    <source>
        <strain evidence="8">cv. Victoria</strain>
        <tissue evidence="7">Leaf</tissue>
    </source>
</reference>
<dbReference type="UniPathway" id="UPA00143"/>
<dbReference type="PANTHER" id="PTHR10315">
    <property type="entry name" value="E3 UBIQUITIN PROTEIN LIGASE SIAH"/>
    <property type="match status" value="1"/>
</dbReference>
<feature type="region of interest" description="Disordered" evidence="5">
    <location>
        <begin position="1"/>
        <end position="119"/>
    </location>
</feature>
<dbReference type="PROSITE" id="PS51081">
    <property type="entry name" value="ZF_SIAH"/>
    <property type="match status" value="1"/>
</dbReference>
<protein>
    <recommendedName>
        <fullName evidence="6">SIAH-type domain-containing protein</fullName>
    </recommendedName>
</protein>
<evidence type="ECO:0000256" key="1">
    <source>
        <dbReference type="ARBA" id="ARBA00022723"/>
    </source>
</evidence>
<dbReference type="AlphaFoldDB" id="A0A5J9U3C8"/>
<evidence type="ECO:0000313" key="7">
    <source>
        <dbReference type="EMBL" id="TVU17660.1"/>
    </source>
</evidence>
<feature type="compositionally biased region" description="Acidic residues" evidence="5">
    <location>
        <begin position="17"/>
        <end position="79"/>
    </location>
</feature>
<dbReference type="GO" id="GO:0061630">
    <property type="term" value="F:ubiquitin protein ligase activity"/>
    <property type="evidence" value="ECO:0007669"/>
    <property type="project" value="TreeGrafter"/>
</dbReference>
<dbReference type="InterPro" id="IPR013083">
    <property type="entry name" value="Znf_RING/FYVE/PHD"/>
</dbReference>
<dbReference type="GO" id="GO:0016567">
    <property type="term" value="P:protein ubiquitination"/>
    <property type="evidence" value="ECO:0007669"/>
    <property type="project" value="UniProtKB-UniPathway"/>
</dbReference>
<name>A0A5J9U3C8_9POAL</name>
<dbReference type="GO" id="GO:0008270">
    <property type="term" value="F:zinc ion binding"/>
    <property type="evidence" value="ECO:0007669"/>
    <property type="project" value="UniProtKB-KW"/>
</dbReference>
<evidence type="ECO:0000259" key="6">
    <source>
        <dbReference type="PROSITE" id="PS51081"/>
    </source>
</evidence>
<accession>A0A5J9U3C8</accession>
<keyword evidence="2 4" id="KW-0863">Zinc-finger</keyword>
<evidence type="ECO:0000256" key="4">
    <source>
        <dbReference type="PROSITE-ProRule" id="PRU00455"/>
    </source>
</evidence>
<dbReference type="PANTHER" id="PTHR10315:SF162">
    <property type="entry name" value="RING-TYPE E3 UBIQUITIN TRANSFERASE"/>
    <property type="match status" value="1"/>
</dbReference>
<dbReference type="Gramene" id="TVU17660">
    <property type="protein sequence ID" value="TVU17660"/>
    <property type="gene ID" value="EJB05_33708"/>
</dbReference>
<dbReference type="GO" id="GO:0005737">
    <property type="term" value="C:cytoplasm"/>
    <property type="evidence" value="ECO:0007669"/>
    <property type="project" value="TreeGrafter"/>
</dbReference>
<dbReference type="InterPro" id="IPR013010">
    <property type="entry name" value="Znf_SIAH"/>
</dbReference>
<comment type="caution">
    <text evidence="7">The sequence shown here is derived from an EMBL/GenBank/DDBJ whole genome shotgun (WGS) entry which is preliminary data.</text>
</comment>
<gene>
    <name evidence="7" type="ORF">EJB05_33708</name>
</gene>